<organism evidence="1">
    <name type="scientific">marine sediment metagenome</name>
    <dbReference type="NCBI Taxonomy" id="412755"/>
    <lineage>
        <taxon>unclassified sequences</taxon>
        <taxon>metagenomes</taxon>
        <taxon>ecological metagenomes</taxon>
    </lineage>
</organism>
<comment type="caution">
    <text evidence="1">The sequence shown here is derived from an EMBL/GenBank/DDBJ whole genome shotgun (WGS) entry which is preliminary data.</text>
</comment>
<proteinExistence type="predicted"/>
<dbReference type="AlphaFoldDB" id="A0A0F9PG06"/>
<reference evidence="1" key="1">
    <citation type="journal article" date="2015" name="Nature">
        <title>Complex archaea that bridge the gap between prokaryotes and eukaryotes.</title>
        <authorList>
            <person name="Spang A."/>
            <person name="Saw J.H."/>
            <person name="Jorgensen S.L."/>
            <person name="Zaremba-Niedzwiedzka K."/>
            <person name="Martijn J."/>
            <person name="Lind A.E."/>
            <person name="van Eijk R."/>
            <person name="Schleper C."/>
            <person name="Guy L."/>
            <person name="Ettema T.J."/>
        </authorList>
    </citation>
    <scope>NUCLEOTIDE SEQUENCE</scope>
</reference>
<evidence type="ECO:0008006" key="2">
    <source>
        <dbReference type="Google" id="ProtNLM"/>
    </source>
</evidence>
<dbReference type="EMBL" id="LAZR01002512">
    <property type="protein sequence ID" value="KKN29084.1"/>
    <property type="molecule type" value="Genomic_DNA"/>
</dbReference>
<sequence>MRLKKKVLIVGNDLELISLSEKRFKLWGYETITCFGEQEALKLQRSEGETIGSVFYPTRSKLPLN</sequence>
<protein>
    <recommendedName>
        <fullName evidence="2">Response regulatory domain-containing protein</fullName>
    </recommendedName>
</protein>
<name>A0A0F9PG06_9ZZZZ</name>
<gene>
    <name evidence="1" type="ORF">LCGC14_0847790</name>
</gene>
<accession>A0A0F9PG06</accession>
<evidence type="ECO:0000313" key="1">
    <source>
        <dbReference type="EMBL" id="KKN29084.1"/>
    </source>
</evidence>